<evidence type="ECO:0000313" key="6">
    <source>
        <dbReference type="Proteomes" id="UP000273001"/>
    </source>
</evidence>
<dbReference type="PANTHER" id="PTHR47514:SF1">
    <property type="entry name" value="TRANSKETOLASE N-TERMINAL SECTION-RELATED"/>
    <property type="match status" value="1"/>
</dbReference>
<dbReference type="EMBL" id="CP032514">
    <property type="protein sequence ID" value="AYD90657.1"/>
    <property type="molecule type" value="Genomic_DNA"/>
</dbReference>
<dbReference type="Gene3D" id="3.40.50.970">
    <property type="match status" value="1"/>
</dbReference>
<dbReference type="Proteomes" id="UP000273001">
    <property type="component" value="Chromosome"/>
</dbReference>
<evidence type="ECO:0000256" key="1">
    <source>
        <dbReference type="ARBA" id="ARBA00001964"/>
    </source>
</evidence>
<proteinExistence type="inferred from homology"/>
<gene>
    <name evidence="5" type="ORF">D5R93_12795</name>
</gene>
<keyword evidence="6" id="KW-1185">Reference proteome</keyword>
<feature type="domain" description="Transketolase N-terminal" evidence="4">
    <location>
        <begin position="24"/>
        <end position="269"/>
    </location>
</feature>
<dbReference type="RefSeq" id="WP_119835397.1">
    <property type="nucleotide sequence ID" value="NZ_CP032514.1"/>
</dbReference>
<comment type="similarity">
    <text evidence="2">Belongs to the transketolase family.</text>
</comment>
<evidence type="ECO:0000256" key="2">
    <source>
        <dbReference type="ARBA" id="ARBA00007131"/>
    </source>
</evidence>
<sequence>MLNDQELEEMLRVARQCRRDIVLMTHKAGSGHPGGSLSAIDVLVVLYLRHMRIRPEEPLWRERDMFFLSKGHCTPAYYAVMAARGLIAHEELMTFRAMPTRLQGHPSNTHLPWVDSSSGSLGQGLSVANGAALAARHDGVTARYYVMLGDGEIQEGQVWEAAMTAAAHHLDTVCAVLDANGIQLDGAVEGVKSVGDVCAKWRAFGWNVIEVDGHDLRAVDTALETAAQARGVPTIIIARTVKGKGVSFMENTSAFHGKAPSDEELRQALEELEEPV</sequence>
<dbReference type="CDD" id="cd02012">
    <property type="entry name" value="TPP_TK"/>
    <property type="match status" value="1"/>
</dbReference>
<keyword evidence="3" id="KW-0786">Thiamine pyrophosphate</keyword>
<protein>
    <submittedName>
        <fullName evidence="5">Transketolase</fullName>
    </submittedName>
</protein>
<dbReference type="Pfam" id="PF00456">
    <property type="entry name" value="Transketolase_N"/>
    <property type="match status" value="1"/>
</dbReference>
<dbReference type="SUPFAM" id="SSF52518">
    <property type="entry name" value="Thiamin diphosphate-binding fold (THDP-binding)"/>
    <property type="match status" value="1"/>
</dbReference>
<accession>A0ABN5PQJ0</accession>
<evidence type="ECO:0000313" key="5">
    <source>
        <dbReference type="EMBL" id="AYD90657.1"/>
    </source>
</evidence>
<name>A0ABN5PQJ0_9ACTO</name>
<dbReference type="PANTHER" id="PTHR47514">
    <property type="entry name" value="TRANSKETOLASE N-TERMINAL SECTION-RELATED"/>
    <property type="match status" value="1"/>
</dbReference>
<organism evidence="5 6">
    <name type="scientific">Actinomyces lilanjuaniae</name>
    <dbReference type="NCBI Taxonomy" id="2321394"/>
    <lineage>
        <taxon>Bacteria</taxon>
        <taxon>Bacillati</taxon>
        <taxon>Actinomycetota</taxon>
        <taxon>Actinomycetes</taxon>
        <taxon>Actinomycetales</taxon>
        <taxon>Actinomycetaceae</taxon>
        <taxon>Actinomyces</taxon>
    </lineage>
</organism>
<dbReference type="InterPro" id="IPR005474">
    <property type="entry name" value="Transketolase_N"/>
</dbReference>
<evidence type="ECO:0000259" key="4">
    <source>
        <dbReference type="Pfam" id="PF00456"/>
    </source>
</evidence>
<evidence type="ECO:0000256" key="3">
    <source>
        <dbReference type="ARBA" id="ARBA00023052"/>
    </source>
</evidence>
<comment type="cofactor">
    <cofactor evidence="1">
        <name>thiamine diphosphate</name>
        <dbReference type="ChEBI" id="CHEBI:58937"/>
    </cofactor>
</comment>
<dbReference type="InterPro" id="IPR029061">
    <property type="entry name" value="THDP-binding"/>
</dbReference>
<reference evidence="5 6" key="1">
    <citation type="submission" date="2018-09" db="EMBL/GenBank/DDBJ databases">
        <authorList>
            <person name="Li J."/>
        </authorList>
    </citation>
    <scope>NUCLEOTIDE SEQUENCE [LARGE SCALE GENOMIC DNA]</scope>
    <source>
        <strain evidence="5 6">2129</strain>
    </source>
</reference>